<proteinExistence type="inferred from homology"/>
<dbReference type="Gene3D" id="3.40.50.300">
    <property type="entry name" value="P-loop containing nucleotide triphosphate hydrolases"/>
    <property type="match status" value="2"/>
</dbReference>
<keyword evidence="9" id="KW-0051">Antiviral defense</keyword>
<evidence type="ECO:0000256" key="5">
    <source>
        <dbReference type="ARBA" id="ARBA00022741"/>
    </source>
</evidence>
<evidence type="ECO:0000256" key="2">
    <source>
        <dbReference type="ARBA" id="ARBA00009046"/>
    </source>
</evidence>
<dbReference type="InterPro" id="IPR006483">
    <property type="entry name" value="CRISPR-assoc_Cas3_HD"/>
</dbReference>
<keyword evidence="7" id="KW-0347">Helicase</keyword>
<dbReference type="InterPro" id="IPR050547">
    <property type="entry name" value="DEAD_box_RNA_helicases"/>
</dbReference>
<dbReference type="NCBIfam" id="TIGR01596">
    <property type="entry name" value="cas3_HD"/>
    <property type="match status" value="1"/>
</dbReference>
<dbReference type="InterPro" id="IPR027417">
    <property type="entry name" value="P-loop_NTPase"/>
</dbReference>
<dbReference type="GO" id="GO:0046872">
    <property type="term" value="F:metal ion binding"/>
    <property type="evidence" value="ECO:0007669"/>
    <property type="project" value="UniProtKB-KW"/>
</dbReference>
<reference evidence="11" key="1">
    <citation type="submission" date="2021-03" db="EMBL/GenBank/DDBJ databases">
        <title>Fibrella sp. HMF5335 genome sequencing and assembly.</title>
        <authorList>
            <person name="Kang H."/>
            <person name="Kim H."/>
            <person name="Bae S."/>
            <person name="Joh K."/>
        </authorList>
    </citation>
    <scope>NUCLEOTIDE SEQUENCE</scope>
    <source>
        <strain evidence="11">HMF5335</strain>
    </source>
</reference>
<dbReference type="GO" id="GO:0005524">
    <property type="term" value="F:ATP binding"/>
    <property type="evidence" value="ECO:0007669"/>
    <property type="project" value="UniProtKB-KW"/>
</dbReference>
<keyword evidence="12" id="KW-1185">Reference proteome</keyword>
<dbReference type="NCBIfam" id="TIGR01587">
    <property type="entry name" value="cas3_core"/>
    <property type="match status" value="1"/>
</dbReference>
<evidence type="ECO:0000256" key="8">
    <source>
        <dbReference type="ARBA" id="ARBA00022840"/>
    </source>
</evidence>
<evidence type="ECO:0000256" key="1">
    <source>
        <dbReference type="ARBA" id="ARBA00006847"/>
    </source>
</evidence>
<dbReference type="Gene3D" id="1.10.3210.30">
    <property type="match status" value="1"/>
</dbReference>
<dbReference type="Pfam" id="PF22590">
    <property type="entry name" value="Cas3-like_C_2"/>
    <property type="match status" value="1"/>
</dbReference>
<evidence type="ECO:0000313" key="11">
    <source>
        <dbReference type="EMBL" id="MBO0938691.1"/>
    </source>
</evidence>
<evidence type="ECO:0000256" key="6">
    <source>
        <dbReference type="ARBA" id="ARBA00022801"/>
    </source>
</evidence>
<dbReference type="Proteomes" id="UP000664034">
    <property type="component" value="Unassembled WGS sequence"/>
</dbReference>
<sequence>MEAWRLFWAKTNREKIEGLSEDWTHPLWAHLIDVGSAAQVLWDQFLPASLKQNMAEGIGMNLTDAGKFLSVWIGLHDLGKAIPSFQGIPGAAPRVVAELAKAGLVIDPNANRLHHGHASIAIALRWLHSDLDTQRPESPKSYLLDALAACVGIHHGKLAKQICWVNVARDINRSQAVLGNAQWRQAQQDLANAVFAAWGTEWPADRHRRAANPRLGKGWPDWLMAFAGWATLADWLGSMQGCFSTATQPSDDLRAYLDSSHIGAKKAFVLAGLDQQARLRQLTFQEYFKNDPRPLQEIARDISLHPTEPNLLIMEAPTGEGKTEAAFYLAARFRGGIYAAMPSQATSNGIFPRLCTFVGGDTERGLAAAHDGPIAALRLVHGNDLLREDALTLLKIDERPPAIDDDDEIRKSTSGAAGRMLSWFMPKKRALLVPYGVGTVDQLFLGVLYAKHFFLRLFSLCGKTVIFDEVHAYDTYMNTIFERLLAWLRALNVNVVVLSATLPAETRQRMLTAWGGNLLADKASAPYPIAWHVAGGHVTAHDFLPDPNRKQQLRFDWCDPNTGVLAKKICDLLANGATVIVICNKVERAQDLFALLDKDELLHADDRILLHARMPQAWRQIREDAALTRFGKDRPNRPGLLVGTQVIEQSLDLDADAMITDLAPVDLLLQRAGRLHRHNRDDQRPTDFKKPMLLIACPEADSGELPNVDELSGGGKIYARKLLWQTYNVMKRYGGWALPCGHEQLPGYRQLIDDVYTTTFSFDPPLSTECQRHYDEADRALTDKEDDQEKEARQRLVPKPNALQELFTSDDPELAEEDETSNGKLPKHLQAFTRNPDGLNAEVLLLHRTVDGWSQHPNGETLIWRGKITYLTPERLQAVFGSAVRISHAGIVSTLFKEPNPEWQWQQDQSRILKRFHLIELTNYAATIGTTRLILDDRLGVCYPKQM</sequence>
<dbReference type="GO" id="GO:0003723">
    <property type="term" value="F:RNA binding"/>
    <property type="evidence" value="ECO:0007669"/>
    <property type="project" value="TreeGrafter"/>
</dbReference>
<feature type="domain" description="HD Cas3-type" evidence="10">
    <location>
        <begin position="20"/>
        <end position="236"/>
    </location>
</feature>
<protein>
    <submittedName>
        <fullName evidence="11">CRISPR-associated helicase Cas3</fullName>
    </submittedName>
</protein>
<dbReference type="Pfam" id="PF18019">
    <property type="entry name" value="Cas3_HD"/>
    <property type="match status" value="1"/>
</dbReference>
<comment type="similarity">
    <text evidence="1">In the N-terminal section; belongs to the CRISPR-associated nuclease Cas3-HD family.</text>
</comment>
<keyword evidence="3" id="KW-0540">Nuclease</keyword>
<dbReference type="InterPro" id="IPR054712">
    <property type="entry name" value="Cas3-like_dom"/>
</dbReference>
<dbReference type="InterPro" id="IPR038257">
    <property type="entry name" value="CRISPR-assoc_Cas3_HD_sf"/>
</dbReference>
<dbReference type="RefSeq" id="WP_207366222.1">
    <property type="nucleotide sequence ID" value="NZ_JAFMYV010000010.1"/>
</dbReference>
<keyword evidence="6" id="KW-0378">Hydrolase</keyword>
<accession>A0A939GL17</accession>
<dbReference type="PANTHER" id="PTHR47963:SF9">
    <property type="entry name" value="CRISPR-ASSOCIATED ENDONUCLEASE_HELICASE CAS3"/>
    <property type="match status" value="1"/>
</dbReference>
<keyword evidence="8" id="KW-0067">ATP-binding</keyword>
<dbReference type="InterPro" id="IPR001650">
    <property type="entry name" value="Helicase_C-like"/>
</dbReference>
<name>A0A939GL17_9BACT</name>
<comment type="similarity">
    <text evidence="2">In the central section; belongs to the CRISPR-associated helicase Cas3 family.</text>
</comment>
<organism evidence="11 12">
    <name type="scientific">Fibrella rubiginis</name>
    <dbReference type="NCBI Taxonomy" id="2817060"/>
    <lineage>
        <taxon>Bacteria</taxon>
        <taxon>Pseudomonadati</taxon>
        <taxon>Bacteroidota</taxon>
        <taxon>Cytophagia</taxon>
        <taxon>Cytophagales</taxon>
        <taxon>Spirosomataceae</taxon>
        <taxon>Fibrella</taxon>
    </lineage>
</organism>
<evidence type="ECO:0000313" key="12">
    <source>
        <dbReference type="Proteomes" id="UP000664034"/>
    </source>
</evidence>
<evidence type="ECO:0000256" key="7">
    <source>
        <dbReference type="ARBA" id="ARBA00022806"/>
    </source>
</evidence>
<keyword evidence="4" id="KW-0479">Metal-binding</keyword>
<dbReference type="GO" id="GO:0003724">
    <property type="term" value="F:RNA helicase activity"/>
    <property type="evidence" value="ECO:0007669"/>
    <property type="project" value="TreeGrafter"/>
</dbReference>
<dbReference type="GO" id="GO:0016787">
    <property type="term" value="F:hydrolase activity"/>
    <property type="evidence" value="ECO:0007669"/>
    <property type="project" value="UniProtKB-KW"/>
</dbReference>
<dbReference type="PANTHER" id="PTHR47963">
    <property type="entry name" value="DEAD-BOX ATP-DEPENDENT RNA HELICASE 47, MITOCHONDRIAL"/>
    <property type="match status" value="1"/>
</dbReference>
<gene>
    <name evidence="11" type="primary">cas3</name>
    <name evidence="11" type="ORF">J2I47_19225</name>
</gene>
<dbReference type="AlphaFoldDB" id="A0A939GL17"/>
<comment type="caution">
    <text evidence="11">The sequence shown here is derived from an EMBL/GenBank/DDBJ whole genome shotgun (WGS) entry which is preliminary data.</text>
</comment>
<evidence type="ECO:0000256" key="9">
    <source>
        <dbReference type="ARBA" id="ARBA00023118"/>
    </source>
</evidence>
<dbReference type="SUPFAM" id="SSF52540">
    <property type="entry name" value="P-loop containing nucleoside triphosphate hydrolases"/>
    <property type="match status" value="1"/>
</dbReference>
<dbReference type="EMBL" id="JAFMYV010000010">
    <property type="protein sequence ID" value="MBO0938691.1"/>
    <property type="molecule type" value="Genomic_DNA"/>
</dbReference>
<evidence type="ECO:0000256" key="4">
    <source>
        <dbReference type="ARBA" id="ARBA00022723"/>
    </source>
</evidence>
<dbReference type="GO" id="GO:0051607">
    <property type="term" value="P:defense response to virus"/>
    <property type="evidence" value="ECO:0007669"/>
    <property type="project" value="UniProtKB-KW"/>
</dbReference>
<dbReference type="SMART" id="SM00490">
    <property type="entry name" value="HELICc"/>
    <property type="match status" value="1"/>
</dbReference>
<dbReference type="GO" id="GO:0004518">
    <property type="term" value="F:nuclease activity"/>
    <property type="evidence" value="ECO:0007669"/>
    <property type="project" value="UniProtKB-KW"/>
</dbReference>
<dbReference type="CDD" id="cd09641">
    <property type="entry name" value="Cas3''_I"/>
    <property type="match status" value="1"/>
</dbReference>
<evidence type="ECO:0000259" key="10">
    <source>
        <dbReference type="PROSITE" id="PS51643"/>
    </source>
</evidence>
<dbReference type="PROSITE" id="PS51643">
    <property type="entry name" value="HD_CAS3"/>
    <property type="match status" value="1"/>
</dbReference>
<dbReference type="InterPro" id="IPR006474">
    <property type="entry name" value="Helicase_Cas3_CRISPR-ass_core"/>
</dbReference>
<keyword evidence="5" id="KW-0547">Nucleotide-binding</keyword>
<evidence type="ECO:0000256" key="3">
    <source>
        <dbReference type="ARBA" id="ARBA00022722"/>
    </source>
</evidence>